<organism evidence="24">
    <name type="scientific">Oikopleura dioica</name>
    <name type="common">Tunicate</name>
    <dbReference type="NCBI Taxonomy" id="34765"/>
    <lineage>
        <taxon>Eukaryota</taxon>
        <taxon>Metazoa</taxon>
        <taxon>Chordata</taxon>
        <taxon>Tunicata</taxon>
        <taxon>Appendicularia</taxon>
        <taxon>Copelata</taxon>
        <taxon>Oikopleuridae</taxon>
        <taxon>Oikopleura</taxon>
    </lineage>
</organism>
<dbReference type="GO" id="GO:0005739">
    <property type="term" value="C:mitochondrion"/>
    <property type="evidence" value="ECO:0007669"/>
    <property type="project" value="UniProtKB-SubCell"/>
</dbReference>
<comment type="catalytic activity">
    <reaction evidence="20">
        <text>all-trans-beta-carotene + O2 = beta-ionone + all-trans-10'-apo-beta-carotenal</text>
        <dbReference type="Rhea" id="RHEA:26389"/>
        <dbReference type="ChEBI" id="CHEBI:15379"/>
        <dbReference type="ChEBI" id="CHEBI:17579"/>
        <dbReference type="ChEBI" id="CHEBI:32325"/>
        <dbReference type="ChEBI" id="CHEBI:53153"/>
        <dbReference type="EC" id="1.13.11.71"/>
    </reaction>
    <physiologicalReaction direction="left-to-right" evidence="20">
        <dbReference type="Rhea" id="RHEA:26390"/>
    </physiologicalReaction>
</comment>
<evidence type="ECO:0000256" key="17">
    <source>
        <dbReference type="ARBA" id="ARBA00048043"/>
    </source>
</evidence>
<dbReference type="PANTHER" id="PTHR10543:SF122">
    <property type="entry name" value="CAROTENOID-CLEAVING DIOXYGENASE, MITOCHONDRIAL"/>
    <property type="match status" value="1"/>
</dbReference>
<evidence type="ECO:0000256" key="20">
    <source>
        <dbReference type="ARBA" id="ARBA00049156"/>
    </source>
</evidence>
<evidence type="ECO:0000256" key="19">
    <source>
        <dbReference type="ARBA" id="ARBA00048862"/>
    </source>
</evidence>
<comment type="catalytic activity">
    <reaction evidence="22">
        <text>13-cis-lycopene + O2 = 13-cis-10'-apo-lycopenal + (3E,5E)-6,10-dimethylundeca-3,5,9-trien-2-one</text>
        <dbReference type="Rhea" id="RHEA:68448"/>
        <dbReference type="ChEBI" id="CHEBI:15379"/>
        <dbReference type="ChEBI" id="CHEBI:67207"/>
        <dbReference type="ChEBI" id="CHEBI:177907"/>
        <dbReference type="ChEBI" id="CHEBI:177908"/>
    </reaction>
    <physiologicalReaction direction="left-to-right" evidence="22">
        <dbReference type="Rhea" id="RHEA:68449"/>
    </physiologicalReaction>
</comment>
<evidence type="ECO:0000256" key="18">
    <source>
        <dbReference type="ARBA" id="ARBA00048381"/>
    </source>
</evidence>
<comment type="catalytic activity">
    <reaction evidence="10">
        <text>(3R,6R)-3-hydroxy-10'-apo-alpha-carotenal + O2 = (3R,6R)-hydroxy-alpha-ionone + 4,9-dimethyldodeca-2,4,6,8,10-pentaenedial</text>
        <dbReference type="Rhea" id="RHEA:68436"/>
        <dbReference type="ChEBI" id="CHEBI:15379"/>
        <dbReference type="ChEBI" id="CHEBI:53171"/>
        <dbReference type="ChEBI" id="CHEBI:177903"/>
        <dbReference type="ChEBI" id="CHEBI:177904"/>
    </reaction>
    <physiologicalReaction direction="left-to-right" evidence="10">
        <dbReference type="Rhea" id="RHEA:68437"/>
    </physiologicalReaction>
</comment>
<evidence type="ECO:0000256" key="22">
    <source>
        <dbReference type="ARBA" id="ARBA00049207"/>
    </source>
</evidence>
<dbReference type="GO" id="GO:0010436">
    <property type="term" value="F:carotenoid dioxygenase activity"/>
    <property type="evidence" value="ECO:0007669"/>
    <property type="project" value="TreeGrafter"/>
</dbReference>
<comment type="catalytic activity">
    <reaction evidence="21">
        <text>beta-cryptoxanthin + O2 = all-trans-10'-apo-beta-carotenal + (3R)-hydroxy-beta-ionone</text>
        <dbReference type="Rhea" id="RHEA:68440"/>
        <dbReference type="ChEBI" id="CHEBI:10362"/>
        <dbReference type="ChEBI" id="CHEBI:15379"/>
        <dbReference type="ChEBI" id="CHEBI:53153"/>
        <dbReference type="ChEBI" id="CHEBI:53173"/>
    </reaction>
    <physiologicalReaction direction="left-to-right" evidence="21">
        <dbReference type="Rhea" id="RHEA:68441"/>
    </physiologicalReaction>
</comment>
<feature type="binding site" evidence="23">
    <location>
        <position position="278"/>
    </location>
    <ligand>
        <name>Fe cation</name>
        <dbReference type="ChEBI" id="CHEBI:24875"/>
        <note>catalytic</note>
    </ligand>
</feature>
<keyword evidence="3 23" id="KW-0479">Metal-binding</keyword>
<comment type="catalytic activity">
    <reaction evidence="16">
        <text>lutein + O2 = (3R,6R)-hydroxy-alpha-ionone + (3R)-3-hydroxy-10'-apo-beta-carotenal</text>
        <dbReference type="Rhea" id="RHEA:68428"/>
        <dbReference type="ChEBI" id="CHEBI:15379"/>
        <dbReference type="ChEBI" id="CHEBI:28838"/>
        <dbReference type="ChEBI" id="CHEBI:177902"/>
        <dbReference type="ChEBI" id="CHEBI:177904"/>
    </reaction>
    <physiologicalReaction direction="left-to-right" evidence="16">
        <dbReference type="Rhea" id="RHEA:68429"/>
    </physiologicalReaction>
</comment>
<comment type="catalytic activity">
    <reaction evidence="18">
        <text>all-trans-zeaxanthin + 2 O2 = 4,9-dimethyldodeca-2,4,6,8,10-pentaenedial + 2 (3R)-hydroxy-beta-ionone</text>
        <dbReference type="Rhea" id="RHEA:26393"/>
        <dbReference type="ChEBI" id="CHEBI:15379"/>
        <dbReference type="ChEBI" id="CHEBI:27547"/>
        <dbReference type="ChEBI" id="CHEBI:53171"/>
        <dbReference type="ChEBI" id="CHEBI:53173"/>
    </reaction>
    <physiologicalReaction direction="left-to-right" evidence="18">
        <dbReference type="Rhea" id="RHEA:26394"/>
    </physiologicalReaction>
</comment>
<protein>
    <recommendedName>
        <fullName evidence="12">Carotenoid-cleaving dioxygenase, mitochondrial</fullName>
        <ecNumber evidence="11">1.13.11.71</ecNumber>
    </recommendedName>
</protein>
<name>A0A1B0ZA24_OIKDI</name>
<comment type="function">
    <text evidence="13">Broad specificity mitochondrial dioxygenase that mediates the asymmetric oxidative cleavage of carotenoids. Cleaves carotenes (pure hydrocarbon carotenoids) such as all-trans-beta-carotene and lycopene as well as xanthophylls (oxygenated carotenoids) such as zeaxanthin, lutein and beta-cryptoxanthin at both the 9,10 and the 9',10' carbon-carbon double bond. Through its function in carotenoids metabolism regulates oxidative stress and the production of important signaling molecules.</text>
</comment>
<evidence type="ECO:0000256" key="11">
    <source>
        <dbReference type="ARBA" id="ARBA00038847"/>
    </source>
</evidence>
<dbReference type="EMBL" id="KX118713">
    <property type="protein sequence ID" value="ANP24211.1"/>
    <property type="molecule type" value="mRNA"/>
</dbReference>
<keyword evidence="7" id="KW-0443">Lipid metabolism</keyword>
<comment type="subcellular location">
    <subcellularLocation>
        <location evidence="1">Mitochondrion</location>
    </subcellularLocation>
</comment>
<evidence type="ECO:0000256" key="10">
    <source>
        <dbReference type="ARBA" id="ARBA00036274"/>
    </source>
</evidence>
<evidence type="ECO:0000256" key="5">
    <source>
        <dbReference type="ARBA" id="ARBA00023002"/>
    </source>
</evidence>
<dbReference type="GO" id="GO:0003834">
    <property type="term" value="F:beta-carotene 15,15'-dioxygenase activity"/>
    <property type="evidence" value="ECO:0007669"/>
    <property type="project" value="TreeGrafter"/>
</dbReference>
<evidence type="ECO:0000256" key="1">
    <source>
        <dbReference type="ARBA" id="ARBA00004173"/>
    </source>
</evidence>
<dbReference type="InterPro" id="IPR004294">
    <property type="entry name" value="Carotenoid_Oase"/>
</dbReference>
<keyword evidence="6 23" id="KW-0408">Iron</keyword>
<feature type="non-terminal residue" evidence="24">
    <location>
        <position position="1"/>
    </location>
</feature>
<keyword evidence="8" id="KW-0496">Mitochondrion</keyword>
<evidence type="ECO:0000256" key="6">
    <source>
        <dbReference type="ARBA" id="ARBA00023004"/>
    </source>
</evidence>
<dbReference type="GO" id="GO:0102076">
    <property type="term" value="F:beta,beta-carotene-9',10'-cleaving oxygenase activity"/>
    <property type="evidence" value="ECO:0007669"/>
    <property type="project" value="UniProtKB-EC"/>
</dbReference>
<sequence length="564" mass="64161">FLFFIAAISAYQVDDNFAFTNNVAGFLKTVDEFFDPVPAAEITGSIPDWISGSFYRVGPGKYEYGDDKYNHVFDPSAIIKRVHVKDQNIFFQRQFINSTHRAANVAEDRIVFAELGTWAEPPDAENMDPEELQLERCKWLAESSPTDNTIVSVIPLFGWLVAFTESNLVNLIDPFTLETKYNLDLGDSPNMPKGLTFATVLAHGAFDENGDYWTMSVAIDLPEYAFTPKTVYVVIKFKDAQNFSLGAMVDPAQILQSMEFASYLYNENPRDSSVRYFHMFAASGDFFVLPMNSMELDAIKTLDSCRVGEPPMEMMQYDDSLNGYFKIFSKEKMEWFPVRFETDTDFMQLHMIQAVFDEEKNLIKLDTLQTGNADILKEFTVNNINVTGDALIEMYSKLVPYGEPVRYIFDLSEKDEPVTISVSSEKLFDDDMVNFPVYSLGGIDFPMINFNFLGKSYDHFWSVGFGNILDDRIYHSQLSTRQRTVWREEGYSPSEPFFIPRPGSEGETDGVIISLVGPLLRDLTDLRTFLVFLEPETLTEIARAYLPEEVTISATAHGVFIPHL</sequence>
<accession>A0A1B0ZA24</accession>
<dbReference type="PANTHER" id="PTHR10543">
    <property type="entry name" value="BETA-CAROTENE DIOXYGENASE"/>
    <property type="match status" value="1"/>
</dbReference>
<evidence type="ECO:0000256" key="2">
    <source>
        <dbReference type="ARBA" id="ARBA00006787"/>
    </source>
</evidence>
<evidence type="ECO:0000256" key="4">
    <source>
        <dbReference type="ARBA" id="ARBA00022964"/>
    </source>
</evidence>
<reference evidence="24" key="1">
    <citation type="submission" date="2016-04" db="EMBL/GenBank/DDBJ databases">
        <title>Gene co-elimination and survival in gene network evolution: dismantling the retinoic acid signaling pathway in a chordate.</title>
        <authorList>
            <person name="Marti-Solans J."/>
            <person name="Belyaeva O.V."/>
            <person name="Torres-Aguila N.P."/>
            <person name="Kedishvili N.Y."/>
            <person name="Albalat R."/>
            <person name="Canestro C."/>
        </authorList>
    </citation>
    <scope>NUCLEOTIDE SEQUENCE</scope>
</reference>
<comment type="catalytic activity">
    <reaction evidence="15">
        <text>5-cis-lycopene + O2 = 5-cis-10'-apo-lycopenal + (3E,5E)-6,10-dimethylundeca-3,5,9-trien-2-one</text>
        <dbReference type="Rhea" id="RHEA:68444"/>
        <dbReference type="ChEBI" id="CHEBI:15379"/>
        <dbReference type="ChEBI" id="CHEBI:67207"/>
        <dbReference type="ChEBI" id="CHEBI:177905"/>
        <dbReference type="ChEBI" id="CHEBI:177906"/>
    </reaction>
    <physiologicalReaction direction="left-to-right" evidence="15">
        <dbReference type="Rhea" id="RHEA:68445"/>
    </physiologicalReaction>
</comment>
<dbReference type="EC" id="1.13.11.71" evidence="11"/>
<proteinExistence type="evidence at transcript level"/>
<comment type="catalytic activity">
    <reaction evidence="9">
        <text>all-trans-zeaxanthin + O2 = (3R)-3-hydroxy-10'-apo-beta-carotenal + (3R)-hydroxy-beta-ionone</text>
        <dbReference type="Rhea" id="RHEA:68104"/>
        <dbReference type="ChEBI" id="CHEBI:15379"/>
        <dbReference type="ChEBI" id="CHEBI:27547"/>
        <dbReference type="ChEBI" id="CHEBI:53173"/>
        <dbReference type="ChEBI" id="CHEBI:177902"/>
    </reaction>
    <physiologicalReaction direction="left-to-right" evidence="9">
        <dbReference type="Rhea" id="RHEA:68105"/>
    </physiologicalReaction>
</comment>
<dbReference type="GO" id="GO:0016121">
    <property type="term" value="P:carotene catabolic process"/>
    <property type="evidence" value="ECO:0007669"/>
    <property type="project" value="TreeGrafter"/>
</dbReference>
<feature type="binding site" evidence="23">
    <location>
        <position position="203"/>
    </location>
    <ligand>
        <name>Fe cation</name>
        <dbReference type="ChEBI" id="CHEBI:24875"/>
        <note>catalytic</note>
    </ligand>
</feature>
<keyword evidence="4" id="KW-0223">Dioxygenase</keyword>
<dbReference type="Pfam" id="PF03055">
    <property type="entry name" value="RPE65"/>
    <property type="match status" value="1"/>
</dbReference>
<evidence type="ECO:0000256" key="12">
    <source>
        <dbReference type="ARBA" id="ARBA00040536"/>
    </source>
</evidence>
<evidence type="ECO:0000313" key="24">
    <source>
        <dbReference type="EMBL" id="ANP24211.1"/>
    </source>
</evidence>
<evidence type="ECO:0000256" key="13">
    <source>
        <dbReference type="ARBA" id="ARBA00045336"/>
    </source>
</evidence>
<keyword evidence="5" id="KW-0560">Oxidoreductase</keyword>
<evidence type="ECO:0000256" key="9">
    <source>
        <dbReference type="ARBA" id="ARBA00035797"/>
    </source>
</evidence>
<evidence type="ECO:0000256" key="7">
    <source>
        <dbReference type="ARBA" id="ARBA00023098"/>
    </source>
</evidence>
<feature type="binding site" evidence="23">
    <location>
        <position position="557"/>
    </location>
    <ligand>
        <name>Fe cation</name>
        <dbReference type="ChEBI" id="CHEBI:24875"/>
        <note>catalytic</note>
    </ligand>
</feature>
<evidence type="ECO:0000256" key="3">
    <source>
        <dbReference type="ARBA" id="ARBA00022723"/>
    </source>
</evidence>
<dbReference type="GO" id="GO:0042574">
    <property type="term" value="P:retinal metabolic process"/>
    <property type="evidence" value="ECO:0007669"/>
    <property type="project" value="TreeGrafter"/>
</dbReference>
<comment type="catalytic activity">
    <reaction evidence="14">
        <text>(3R)-3-hydroxy-10'-apo-beta-carotenal + O2 = 4,9-dimethyldodeca-2,4,6,8,10-pentaenedial + (3R)-hydroxy-beta-ionone</text>
        <dbReference type="Rhea" id="RHEA:68424"/>
        <dbReference type="ChEBI" id="CHEBI:15379"/>
        <dbReference type="ChEBI" id="CHEBI:53171"/>
        <dbReference type="ChEBI" id="CHEBI:53173"/>
        <dbReference type="ChEBI" id="CHEBI:177902"/>
    </reaction>
    <physiologicalReaction direction="left-to-right" evidence="14">
        <dbReference type="Rhea" id="RHEA:68425"/>
    </physiologicalReaction>
</comment>
<feature type="binding site" evidence="23">
    <location>
        <position position="350"/>
    </location>
    <ligand>
        <name>Fe cation</name>
        <dbReference type="ChEBI" id="CHEBI:24875"/>
        <note>catalytic</note>
    </ligand>
</feature>
<evidence type="ECO:0000256" key="15">
    <source>
        <dbReference type="ARBA" id="ARBA00047747"/>
    </source>
</evidence>
<comment type="catalytic activity">
    <reaction evidence="17">
        <text>all-trans-10'-apo-beta-carotenal + O2 = beta-ionone + 4,9-dimethyldodeca-2,4,6,8,10-pentaenedial</text>
        <dbReference type="Rhea" id="RHEA:68452"/>
        <dbReference type="ChEBI" id="CHEBI:15379"/>
        <dbReference type="ChEBI" id="CHEBI:32325"/>
        <dbReference type="ChEBI" id="CHEBI:53153"/>
        <dbReference type="ChEBI" id="CHEBI:53171"/>
    </reaction>
    <physiologicalReaction direction="left-to-right" evidence="17">
        <dbReference type="Rhea" id="RHEA:68453"/>
    </physiologicalReaction>
</comment>
<evidence type="ECO:0000256" key="14">
    <source>
        <dbReference type="ARBA" id="ARBA00047577"/>
    </source>
</evidence>
<evidence type="ECO:0000256" key="21">
    <source>
        <dbReference type="ARBA" id="ARBA00049190"/>
    </source>
</evidence>
<comment type="similarity">
    <text evidence="2">Belongs to the carotenoid oxygenase family.</text>
</comment>
<evidence type="ECO:0000256" key="23">
    <source>
        <dbReference type="PIRSR" id="PIRSR604294-1"/>
    </source>
</evidence>
<evidence type="ECO:0000256" key="8">
    <source>
        <dbReference type="ARBA" id="ARBA00023128"/>
    </source>
</evidence>
<evidence type="ECO:0000256" key="16">
    <source>
        <dbReference type="ARBA" id="ARBA00047865"/>
    </source>
</evidence>
<comment type="cofactor">
    <cofactor evidence="23">
        <name>Fe(2+)</name>
        <dbReference type="ChEBI" id="CHEBI:29033"/>
    </cofactor>
    <text evidence="23">Binds 1 Fe(2+) ion per subunit.</text>
</comment>
<comment type="catalytic activity">
    <reaction evidence="19">
        <text>lutein + O2 = (3R,6R)-3-hydroxy-10'-apo-alpha-carotenal + (3R)-hydroxy-beta-ionone</text>
        <dbReference type="Rhea" id="RHEA:68432"/>
        <dbReference type="ChEBI" id="CHEBI:15379"/>
        <dbReference type="ChEBI" id="CHEBI:28838"/>
        <dbReference type="ChEBI" id="CHEBI:53173"/>
        <dbReference type="ChEBI" id="CHEBI:177903"/>
    </reaction>
    <physiologicalReaction direction="left-to-right" evidence="19">
        <dbReference type="Rhea" id="RHEA:68433"/>
    </physiologicalReaction>
</comment>
<dbReference type="GO" id="GO:0046872">
    <property type="term" value="F:metal ion binding"/>
    <property type="evidence" value="ECO:0007669"/>
    <property type="project" value="UniProtKB-KW"/>
</dbReference>
<dbReference type="AlphaFoldDB" id="A0A1B0ZA24"/>